<evidence type="ECO:0000256" key="13">
    <source>
        <dbReference type="ARBA" id="ARBA00023075"/>
    </source>
</evidence>
<evidence type="ECO:0000256" key="10">
    <source>
        <dbReference type="ARBA" id="ARBA00022982"/>
    </source>
</evidence>
<evidence type="ECO:0000259" key="19">
    <source>
        <dbReference type="Pfam" id="PF06444"/>
    </source>
</evidence>
<feature type="transmembrane region" description="Helical" evidence="17">
    <location>
        <begin position="60"/>
        <end position="80"/>
    </location>
</feature>
<dbReference type="EMBL" id="MH648613">
    <property type="protein sequence ID" value="QBG38257.1"/>
    <property type="molecule type" value="Genomic_DNA"/>
</dbReference>
<organism evidence="20">
    <name type="scientific">Styracaster yapensis</name>
    <dbReference type="NCBI Taxonomy" id="2038754"/>
    <lineage>
        <taxon>Eukaryota</taxon>
        <taxon>Metazoa</taxon>
        <taxon>Echinodermata</taxon>
        <taxon>Eleutherozoa</taxon>
        <taxon>Asterozoa</taxon>
        <taxon>Asteroidea</taxon>
        <taxon>Valvatacea</taxon>
        <taxon>Paxillosida</taxon>
        <taxon>Porcellanasteridae</taxon>
        <taxon>Styracaster</taxon>
    </lineage>
</organism>
<evidence type="ECO:0000256" key="2">
    <source>
        <dbReference type="ARBA" id="ARBA00007012"/>
    </source>
</evidence>
<evidence type="ECO:0000256" key="12">
    <source>
        <dbReference type="ARBA" id="ARBA00023027"/>
    </source>
</evidence>
<evidence type="ECO:0000256" key="17">
    <source>
        <dbReference type="RuleBase" id="RU003403"/>
    </source>
</evidence>
<comment type="similarity">
    <text evidence="2 17">Belongs to the complex I subunit 2 family.</text>
</comment>
<feature type="domain" description="NADH:quinone oxidoreductase/Mrp antiporter transmembrane" evidence="18">
    <location>
        <begin position="23"/>
        <end position="289"/>
    </location>
</feature>
<proteinExistence type="inferred from homology"/>
<feature type="transmembrane region" description="Helical" evidence="17">
    <location>
        <begin position="301"/>
        <end position="318"/>
    </location>
</feature>
<evidence type="ECO:0000259" key="18">
    <source>
        <dbReference type="Pfam" id="PF00361"/>
    </source>
</evidence>
<protein>
    <recommendedName>
        <fullName evidence="4 17">NADH-ubiquinone oxidoreductase chain 2</fullName>
        <ecNumber evidence="3 17">7.1.1.2</ecNumber>
    </recommendedName>
</protein>
<evidence type="ECO:0000256" key="1">
    <source>
        <dbReference type="ARBA" id="ARBA00004448"/>
    </source>
</evidence>
<evidence type="ECO:0000256" key="16">
    <source>
        <dbReference type="ARBA" id="ARBA00049551"/>
    </source>
</evidence>
<feature type="transmembrane region" description="Helical" evidence="17">
    <location>
        <begin position="178"/>
        <end position="196"/>
    </location>
</feature>
<evidence type="ECO:0000256" key="5">
    <source>
        <dbReference type="ARBA" id="ARBA00022448"/>
    </source>
</evidence>
<keyword evidence="14 17" id="KW-0496">Mitochondrion</keyword>
<evidence type="ECO:0000256" key="14">
    <source>
        <dbReference type="ARBA" id="ARBA00023128"/>
    </source>
</evidence>
<reference evidence="20" key="1">
    <citation type="journal article" date="2019" name="Mitochondrial DNA Part B Resour">
        <title>The complete mitochondrial genome of Styracaster yapensis (Paxillosida: Porcellanasteridae): characterization and phylogenetic position.</title>
        <authorList>
            <person name="Mu W."/>
            <person name="Liu J."/>
            <person name="Zhang H."/>
        </authorList>
    </citation>
    <scope>NUCLEOTIDE SEQUENCE</scope>
</reference>
<comment type="function">
    <text evidence="17">Core subunit of the mitochondrial membrane respiratory chain NADH dehydrogenase (Complex I) which catalyzes electron transfer from NADH through the respiratory chain, using ubiquinone as an electron acceptor. Essential for the catalytic activity and assembly of complex I.</text>
</comment>
<evidence type="ECO:0000256" key="3">
    <source>
        <dbReference type="ARBA" id="ARBA00012944"/>
    </source>
</evidence>
<gene>
    <name evidence="20" type="primary">ND2</name>
</gene>
<keyword evidence="12 17" id="KW-0520">NAD</keyword>
<accession>A0A411PPL7</accession>
<sequence>MHRSVVVLLVFNVVVSTLIVLSSHHWFTVWFGLEMNTLSILPMLAYQYTPRSVESTVKYFLVQSFSAAIILNVALIQAWFYTSWSVYTPLNIFTSTVLTLALALKLGLFPCHYWFPDVIQGLGFLQGLILSTWQKVAPYILLGYIVSSLNGFVFVLVSVLSVVVGAWGGLNQTQFRKILAFSSISHIGWIGSVMFYSVSVSLVMFVVYIILNSGIFLLGHELGLSSLSSLGRLVYLNSTSGFCLILGVLSLGGLPPLMGFLTKFLALECLISNGVFIISGILVVGSLISLFFYLRIAFNSILILFPQHSLVMFVWRSVNFYEVNLSVVSILLGILLSISIFGLVCFPFLVSFI</sequence>
<feature type="domain" description="NADH dehydrogenase subunit 2 C-terminal" evidence="19">
    <location>
        <begin position="290"/>
        <end position="347"/>
    </location>
</feature>
<evidence type="ECO:0000256" key="8">
    <source>
        <dbReference type="ARBA" id="ARBA00022792"/>
    </source>
</evidence>
<dbReference type="InterPro" id="IPR050175">
    <property type="entry name" value="Complex_I_Subunit_2"/>
</dbReference>
<feature type="transmembrane region" description="Helical" evidence="17">
    <location>
        <begin position="274"/>
        <end position="294"/>
    </location>
</feature>
<evidence type="ECO:0000256" key="11">
    <source>
        <dbReference type="ARBA" id="ARBA00022989"/>
    </source>
</evidence>
<evidence type="ECO:0000256" key="6">
    <source>
        <dbReference type="ARBA" id="ARBA00022660"/>
    </source>
</evidence>
<keyword evidence="6 17" id="KW-0679">Respiratory chain</keyword>
<feature type="transmembrane region" description="Helical" evidence="17">
    <location>
        <begin position="234"/>
        <end position="254"/>
    </location>
</feature>
<dbReference type="GeneID" id="39698298"/>
<feature type="transmembrane region" description="Helical" evidence="17">
    <location>
        <begin position="139"/>
        <end position="166"/>
    </location>
</feature>
<evidence type="ECO:0000256" key="15">
    <source>
        <dbReference type="ARBA" id="ARBA00023136"/>
    </source>
</evidence>
<dbReference type="InterPro" id="IPR001750">
    <property type="entry name" value="ND/Mrp_TM"/>
</dbReference>
<feature type="transmembrane region" description="Helical" evidence="17">
    <location>
        <begin position="202"/>
        <end position="222"/>
    </location>
</feature>
<keyword evidence="10 17" id="KW-0249">Electron transport</keyword>
<evidence type="ECO:0000256" key="4">
    <source>
        <dbReference type="ARBA" id="ARBA00021008"/>
    </source>
</evidence>
<dbReference type="Pfam" id="PF06444">
    <property type="entry name" value="NADH_dehy_S2_C"/>
    <property type="match status" value="1"/>
</dbReference>
<keyword evidence="13 17" id="KW-0830">Ubiquinone</keyword>
<feature type="transmembrane region" description="Helical" evidence="17">
    <location>
        <begin position="86"/>
        <end position="106"/>
    </location>
</feature>
<dbReference type="GO" id="GO:0006120">
    <property type="term" value="P:mitochondrial electron transport, NADH to ubiquinone"/>
    <property type="evidence" value="ECO:0007669"/>
    <property type="project" value="InterPro"/>
</dbReference>
<dbReference type="EC" id="7.1.1.2" evidence="3 17"/>
<dbReference type="PANTHER" id="PTHR46552:SF1">
    <property type="entry name" value="NADH-UBIQUINONE OXIDOREDUCTASE CHAIN 2"/>
    <property type="match status" value="1"/>
</dbReference>
<feature type="transmembrane region" description="Helical" evidence="17">
    <location>
        <begin position="330"/>
        <end position="350"/>
    </location>
</feature>
<dbReference type="GO" id="GO:0008137">
    <property type="term" value="F:NADH dehydrogenase (ubiquinone) activity"/>
    <property type="evidence" value="ECO:0007669"/>
    <property type="project" value="UniProtKB-EC"/>
</dbReference>
<keyword evidence="8 17" id="KW-0999">Mitochondrion inner membrane</keyword>
<dbReference type="GO" id="GO:0005743">
    <property type="term" value="C:mitochondrial inner membrane"/>
    <property type="evidence" value="ECO:0007669"/>
    <property type="project" value="UniProtKB-SubCell"/>
</dbReference>
<geneLocation type="mitochondrion" evidence="20"/>
<keyword evidence="5" id="KW-0813">Transport</keyword>
<evidence type="ECO:0000313" key="20">
    <source>
        <dbReference type="EMBL" id="QBG38257.1"/>
    </source>
</evidence>
<comment type="catalytic activity">
    <reaction evidence="16 17">
        <text>a ubiquinone + NADH + 5 H(+)(in) = a ubiquinol + NAD(+) + 4 H(+)(out)</text>
        <dbReference type="Rhea" id="RHEA:29091"/>
        <dbReference type="Rhea" id="RHEA-COMP:9565"/>
        <dbReference type="Rhea" id="RHEA-COMP:9566"/>
        <dbReference type="ChEBI" id="CHEBI:15378"/>
        <dbReference type="ChEBI" id="CHEBI:16389"/>
        <dbReference type="ChEBI" id="CHEBI:17976"/>
        <dbReference type="ChEBI" id="CHEBI:57540"/>
        <dbReference type="ChEBI" id="CHEBI:57945"/>
        <dbReference type="EC" id="7.1.1.2"/>
    </reaction>
</comment>
<keyword evidence="11 17" id="KW-1133">Transmembrane helix</keyword>
<dbReference type="PANTHER" id="PTHR46552">
    <property type="entry name" value="NADH-UBIQUINONE OXIDOREDUCTASE CHAIN 2"/>
    <property type="match status" value="1"/>
</dbReference>
<keyword evidence="15 17" id="KW-0472">Membrane</keyword>
<keyword evidence="9 17" id="KW-1278">Translocase</keyword>
<dbReference type="PRINTS" id="PR01436">
    <property type="entry name" value="NADHDHGNASE2"/>
</dbReference>
<dbReference type="RefSeq" id="YP_009574712.1">
    <property type="nucleotide sequence ID" value="NC_041450.1"/>
</dbReference>
<keyword evidence="7 17" id="KW-0812">Transmembrane</keyword>
<evidence type="ECO:0000256" key="9">
    <source>
        <dbReference type="ARBA" id="ARBA00022967"/>
    </source>
</evidence>
<dbReference type="Pfam" id="PF00361">
    <property type="entry name" value="Proton_antipo_M"/>
    <property type="match status" value="1"/>
</dbReference>
<comment type="subcellular location">
    <subcellularLocation>
        <location evidence="1 17">Mitochondrion inner membrane</location>
        <topology evidence="1 17">Multi-pass membrane protein</topology>
    </subcellularLocation>
</comment>
<name>A0A411PPL7_9ECHI</name>
<evidence type="ECO:0000256" key="7">
    <source>
        <dbReference type="ARBA" id="ARBA00022692"/>
    </source>
</evidence>
<dbReference type="CTD" id="4536"/>
<dbReference type="InterPro" id="IPR010933">
    <property type="entry name" value="NADH_DH_su2_C"/>
</dbReference>
<dbReference type="InterPro" id="IPR003917">
    <property type="entry name" value="NADH_UbQ_OxRdtase_chain2"/>
</dbReference>
<dbReference type="AlphaFoldDB" id="A0A411PPL7"/>